<reference evidence="5 6" key="1">
    <citation type="submission" date="2023-06" db="EMBL/GenBank/DDBJ databases">
        <title>Pelomonas sp. APW6 16S ribosomal RNA gene genome sequencing and assembly.</title>
        <authorList>
            <person name="Woo H."/>
        </authorList>
    </citation>
    <scope>NUCLEOTIDE SEQUENCE [LARGE SCALE GENOMIC DNA]</scope>
    <source>
        <strain evidence="5 6">APW6</strain>
    </source>
</reference>
<dbReference type="SUPFAM" id="SSF52025">
    <property type="entry name" value="PA domain"/>
    <property type="match status" value="1"/>
</dbReference>
<dbReference type="PANTHER" id="PTHR22702">
    <property type="entry name" value="PROTEASE-ASSOCIATED DOMAIN-CONTAINING PROTEIN"/>
    <property type="match status" value="1"/>
</dbReference>
<keyword evidence="2" id="KW-0325">Glycoprotein</keyword>
<proteinExistence type="predicted"/>
<feature type="chain" id="PRO_5045094100" evidence="3">
    <location>
        <begin position="23"/>
        <end position="479"/>
    </location>
</feature>
<dbReference type="RefSeq" id="WP_285981107.1">
    <property type="nucleotide sequence ID" value="NZ_JASVDS010000001.1"/>
</dbReference>
<evidence type="ECO:0000256" key="1">
    <source>
        <dbReference type="ARBA" id="ARBA00022729"/>
    </source>
</evidence>
<dbReference type="CDD" id="cd04818">
    <property type="entry name" value="PA_subtilisin_1"/>
    <property type="match status" value="1"/>
</dbReference>
<feature type="domain" description="PA" evidence="4">
    <location>
        <begin position="306"/>
        <end position="390"/>
    </location>
</feature>
<keyword evidence="6" id="KW-1185">Reference proteome</keyword>
<evidence type="ECO:0000259" key="4">
    <source>
        <dbReference type="Pfam" id="PF02225"/>
    </source>
</evidence>
<evidence type="ECO:0000256" key="2">
    <source>
        <dbReference type="ARBA" id="ARBA00023180"/>
    </source>
</evidence>
<dbReference type="Proteomes" id="UP001238603">
    <property type="component" value="Unassembled WGS sequence"/>
</dbReference>
<dbReference type="PANTHER" id="PTHR22702:SF1">
    <property type="entry name" value="PROTEASE-ASSOCIATED DOMAIN-CONTAINING PROTEIN 1"/>
    <property type="match status" value="1"/>
</dbReference>
<sequence>MSKHFIKPLAASLLLAFGAAEAATIQILSRDPAGVGFNDPTPVAPVGGNPGTTLGEQRWNVYRYVADIWEKQLTSDVPITVSAGWEALTCDAGSAVLGSASAWNIWINPPGAAHANTLYPQALANKLSGVNQSEGQEDDGSGYGNVDIKTQFNVNLGQPNCLAGSGFYLGLDGNAGTQVNFVATLLHELGHGLGFATFTRGNTGAMLAGYPSVWDHYLMDNMTGKRWVQMTNAERVTSANNGRRLVWTGGEVKAKVPEVLALGTPSAKITAPSPLVRALAIGTASFGPAITAAGTSAEVMPVVDQADGVTGLACDPLNAINKLAVAGKIALVDRGVCGFTVKVKNAQLAGAKAVLIVDNANDNPPPGLGGADPTITIPAARISKVDGLALKDAMKARSRTRSGLFITLGLDMSQYAGADLLGRPYLYTPNPYASGSSVSHYDTSAFPNQLMEPFINSDLTTVLKAPKDLTFHLLRDIGW</sequence>
<evidence type="ECO:0000313" key="5">
    <source>
        <dbReference type="EMBL" id="MDL5030987.1"/>
    </source>
</evidence>
<dbReference type="SUPFAM" id="SSF55486">
    <property type="entry name" value="Metalloproteases ('zincins'), catalytic domain"/>
    <property type="match status" value="1"/>
</dbReference>
<comment type="caution">
    <text evidence="5">The sequence shown here is derived from an EMBL/GenBank/DDBJ whole genome shotgun (WGS) entry which is preliminary data.</text>
</comment>
<keyword evidence="1 3" id="KW-0732">Signal</keyword>
<feature type="signal peptide" evidence="3">
    <location>
        <begin position="1"/>
        <end position="22"/>
    </location>
</feature>
<dbReference type="Gene3D" id="3.50.30.30">
    <property type="match status" value="1"/>
</dbReference>
<organism evidence="5 6">
    <name type="scientific">Roseateles subflavus</name>
    <dbReference type="NCBI Taxonomy" id="3053353"/>
    <lineage>
        <taxon>Bacteria</taxon>
        <taxon>Pseudomonadati</taxon>
        <taxon>Pseudomonadota</taxon>
        <taxon>Betaproteobacteria</taxon>
        <taxon>Burkholderiales</taxon>
        <taxon>Sphaerotilaceae</taxon>
        <taxon>Roseateles</taxon>
    </lineage>
</organism>
<dbReference type="EMBL" id="JASVDS010000001">
    <property type="protein sequence ID" value="MDL5030987.1"/>
    <property type="molecule type" value="Genomic_DNA"/>
</dbReference>
<gene>
    <name evidence="5" type="ORF">QRD43_03630</name>
</gene>
<dbReference type="InterPro" id="IPR046450">
    <property type="entry name" value="PA_dom_sf"/>
</dbReference>
<name>A0ABT7LFA9_9BURK</name>
<evidence type="ECO:0000313" key="6">
    <source>
        <dbReference type="Proteomes" id="UP001238603"/>
    </source>
</evidence>
<dbReference type="InterPro" id="IPR003137">
    <property type="entry name" value="PA_domain"/>
</dbReference>
<protein>
    <submittedName>
        <fullName evidence="5">Peptidase</fullName>
    </submittedName>
</protein>
<accession>A0ABT7LFA9</accession>
<evidence type="ECO:0000256" key="3">
    <source>
        <dbReference type="SAM" id="SignalP"/>
    </source>
</evidence>
<dbReference type="Pfam" id="PF02225">
    <property type="entry name" value="PA"/>
    <property type="match status" value="1"/>
</dbReference>